<dbReference type="PANTHER" id="PTHR30222">
    <property type="entry name" value="SPERMIDINE/PUTRESCINE-BINDING PERIPLASMIC PROTEIN"/>
    <property type="match status" value="1"/>
</dbReference>
<accession>A0A081FXU5</accession>
<dbReference type="RefSeq" id="WP_036188625.1">
    <property type="nucleotide sequence ID" value="NZ_JMQN01000039.1"/>
</dbReference>
<evidence type="ECO:0000256" key="4">
    <source>
        <dbReference type="ARBA" id="ARBA00022764"/>
    </source>
</evidence>
<dbReference type="CDD" id="cd13590">
    <property type="entry name" value="PBP2_PotD_PotF_like"/>
    <property type="match status" value="1"/>
</dbReference>
<dbReference type="Proteomes" id="UP000028252">
    <property type="component" value="Unassembled WGS sequence"/>
</dbReference>
<evidence type="ECO:0000256" key="5">
    <source>
        <dbReference type="SAM" id="SignalP"/>
    </source>
</evidence>
<comment type="caution">
    <text evidence="6">The sequence shown here is derived from an EMBL/GenBank/DDBJ whole genome shotgun (WGS) entry which is preliminary data.</text>
</comment>
<evidence type="ECO:0000256" key="3">
    <source>
        <dbReference type="ARBA" id="ARBA00022729"/>
    </source>
</evidence>
<feature type="signal peptide" evidence="5">
    <location>
        <begin position="1"/>
        <end position="20"/>
    </location>
</feature>
<dbReference type="PRINTS" id="PR00909">
    <property type="entry name" value="SPERMDNBNDNG"/>
</dbReference>
<keyword evidence="7" id="KW-1185">Reference proteome</keyword>
<dbReference type="PATRIC" id="fig|1232683.4.peg.2446"/>
<keyword evidence="3 5" id="KW-0732">Signal</keyword>
<evidence type="ECO:0000256" key="1">
    <source>
        <dbReference type="ARBA" id="ARBA00004418"/>
    </source>
</evidence>
<dbReference type="eggNOG" id="COG0687">
    <property type="taxonomic scope" value="Bacteria"/>
</dbReference>
<protein>
    <submittedName>
        <fullName evidence="6">ABC transporter, periplasmic spermidine putrescine-binding protein PotD</fullName>
    </submittedName>
</protein>
<dbReference type="InterPro" id="IPR006059">
    <property type="entry name" value="SBP"/>
</dbReference>
<dbReference type="GO" id="GO:0015846">
    <property type="term" value="P:polyamine transport"/>
    <property type="evidence" value="ECO:0007669"/>
    <property type="project" value="InterPro"/>
</dbReference>
<gene>
    <name evidence="6" type="ORF">ADIMK_2493</name>
</gene>
<dbReference type="GO" id="GO:0042597">
    <property type="term" value="C:periplasmic space"/>
    <property type="evidence" value="ECO:0007669"/>
    <property type="project" value="UniProtKB-SubCell"/>
</dbReference>
<dbReference type="GO" id="GO:0019808">
    <property type="term" value="F:polyamine binding"/>
    <property type="evidence" value="ECO:0007669"/>
    <property type="project" value="InterPro"/>
</dbReference>
<dbReference type="OrthoDB" id="9769319at2"/>
<evidence type="ECO:0000313" key="6">
    <source>
        <dbReference type="EMBL" id="KEA63350.1"/>
    </source>
</evidence>
<dbReference type="SUPFAM" id="SSF53850">
    <property type="entry name" value="Periplasmic binding protein-like II"/>
    <property type="match status" value="1"/>
</dbReference>
<dbReference type="EMBL" id="JMQN01000039">
    <property type="protein sequence ID" value="KEA63350.1"/>
    <property type="molecule type" value="Genomic_DNA"/>
</dbReference>
<comment type="subcellular location">
    <subcellularLocation>
        <location evidence="1">Periplasm</location>
    </subcellularLocation>
</comment>
<feature type="chain" id="PRO_5001757523" evidence="5">
    <location>
        <begin position="21"/>
        <end position="347"/>
    </location>
</feature>
<organism evidence="6 7">
    <name type="scientific">Marinobacterium lacunae</name>
    <dbReference type="NCBI Taxonomy" id="1232683"/>
    <lineage>
        <taxon>Bacteria</taxon>
        <taxon>Pseudomonadati</taxon>
        <taxon>Pseudomonadota</taxon>
        <taxon>Gammaproteobacteria</taxon>
        <taxon>Oceanospirillales</taxon>
        <taxon>Oceanospirillaceae</taxon>
        <taxon>Marinobacterium</taxon>
    </lineage>
</organism>
<dbReference type="Gene3D" id="3.40.190.10">
    <property type="entry name" value="Periplasmic binding protein-like II"/>
    <property type="match status" value="2"/>
</dbReference>
<dbReference type="PANTHER" id="PTHR30222:SF12">
    <property type="entry name" value="NORSPERMIDINE SENSOR"/>
    <property type="match status" value="1"/>
</dbReference>
<sequence length="347" mass="39023">MLYRYGTAVLLALLSPLASAEKLTLLNWEAYLAPDVIEQWESETGVSVEQVYFDNDERRDRMMVDASRHNIDLVVLDEVASRLFGERGVSFAPSVEQAPNLNHIDPRFQQQCGEHSIPYMWGTLGIAYRSDKVSLPPTSWSALVRPAPEMNGHIGMMDDGTDMLAPALLMRDQSINSASREVLQTAFEDLKQQEPAVLTYDYAITYLQSRPEANELYMALVYSGDQGVLNEISGSEHWQYVVPDEGSILWADCLAIIRGSEHEALAMRFIDFLNRPDIAARNAESLWVATPNSAALELIDPEFRADLTIYPPPEVMAKSQIYEVLSDDNVMLRKRITGAIRKLHDAQ</sequence>
<dbReference type="AlphaFoldDB" id="A0A081FXU5"/>
<dbReference type="Pfam" id="PF13416">
    <property type="entry name" value="SBP_bac_8"/>
    <property type="match status" value="1"/>
</dbReference>
<dbReference type="STRING" id="1232683.ADIMK_2493"/>
<name>A0A081FXU5_9GAMM</name>
<reference evidence="6 7" key="1">
    <citation type="submission" date="2014-04" db="EMBL/GenBank/DDBJ databases">
        <title>Marinobacterium kochiensis sp. nov., isolated from sediment sample collected from Kochi backwaters in Kerala, India.</title>
        <authorList>
            <person name="Singh A."/>
            <person name="Pinnaka A.K."/>
        </authorList>
    </citation>
    <scope>NUCLEOTIDE SEQUENCE [LARGE SCALE GENOMIC DNA]</scope>
    <source>
        <strain evidence="6 7">AK27</strain>
    </source>
</reference>
<keyword evidence="2" id="KW-0813">Transport</keyword>
<proteinExistence type="predicted"/>
<dbReference type="InterPro" id="IPR001188">
    <property type="entry name" value="Sperm_putr-bd"/>
</dbReference>
<evidence type="ECO:0000313" key="7">
    <source>
        <dbReference type="Proteomes" id="UP000028252"/>
    </source>
</evidence>
<keyword evidence="4" id="KW-0574">Periplasm</keyword>
<evidence type="ECO:0000256" key="2">
    <source>
        <dbReference type="ARBA" id="ARBA00022448"/>
    </source>
</evidence>